<feature type="domain" description="Helicase ATP-binding" evidence="4">
    <location>
        <begin position="675"/>
        <end position="834"/>
    </location>
</feature>
<dbReference type="PROSITE" id="PS51194">
    <property type="entry name" value="HELICASE_CTER"/>
    <property type="match status" value="1"/>
</dbReference>
<dbReference type="Pfam" id="PF00176">
    <property type="entry name" value="SNF2-rel_dom"/>
    <property type="match status" value="1"/>
</dbReference>
<dbReference type="CDD" id="cd18793">
    <property type="entry name" value="SF2_C_SNF"/>
    <property type="match status" value="1"/>
</dbReference>
<dbReference type="InterPro" id="IPR049730">
    <property type="entry name" value="SNF2/RAD54-like_C"/>
</dbReference>
<proteinExistence type="predicted"/>
<dbReference type="Proteomes" id="UP000268007">
    <property type="component" value="Unassembled WGS sequence"/>
</dbReference>
<evidence type="ECO:0000313" key="7">
    <source>
        <dbReference type="Proteomes" id="UP000268007"/>
    </source>
</evidence>
<dbReference type="EMBL" id="RBKU01000001">
    <property type="protein sequence ID" value="RKR83680.1"/>
    <property type="molecule type" value="Genomic_DNA"/>
</dbReference>
<dbReference type="Pfam" id="PF00271">
    <property type="entry name" value="Helicase_C"/>
    <property type="match status" value="1"/>
</dbReference>
<sequence length="1126" mass="129111">MKLSNENGLIWDDFSFEGLNAHIIAQQTQGGVSFDKQSVQSIIAESLQLNQGVFTGQYQTVAFPLVDVNLNGDNLHVYCTCTHAPGKLCEHEGYVLSAILQRDEFRIFFDHALRLEKLKKFAADYGMDKEPNLDEHFAVDYANKRVSFSARHTGLIPITTHSLGLMKASVLTTVTAQKNITDTDEQRLCVLLRQHKYYGYLIVELFRAKTTKDGKIKNPLTSVAPLDMLWETDDPQAVKFFTGIHKFQSHSQTQKNESDLPALRAIINNPLNYNFYRHDGSVSENVTAASVFPVKVSIAQNQLSLKVDTKAQFYELSGQIKINNTVYKLNELQVMFTYFLAINNTLYLVDNKQLLGVIALLKNKPDNLLVHTSKYPEFKKQLLTNLEDHVGIEYKHIKPATAKQLEQQGFKEDIERLIYLSDFGQHVMLIPVIRYGEVEIPIRSRRQIFSADIKGTEFKVQRSEDEEIAFTSLLVRQHPYFDEQLENDLHYFYLHKKRFLQEDWFLNTFEHWQQAGVTILGFNELEGNKLNPNKVKITIQVLSGINWFNTIVKARFGKKKAALQHIQRAIKNKSKYVQLDDGTMGILPEEWIAKFTNYFNSGEIADDETIRTPKINFAAIDLWYEQQLLDEGVKKEISFYRDRLANFDSIKAVDTPAGLNGTLRNYQKQGLNWLNFLDDFNFGGCLADDMGLGKTIQIIAFILLQRAKAPHNVNLLVVPTSLIFNWQAEVAKFAPSIRIHTIYGADRIKNTEQFEQYEIILTSYGTLLADINFLKDYQFNYVFLDESQLIKNPESQRYKTVRLLKSRNKIVITGTPMENNSYDLYGQLSFACPGLLGSKQYFKDIYLNPIDQFKNSKRLLELQAKIKPFVLRRTKQEVAKELPDKTEMVLYCEMGAEQRRIYDAYEKEFREFISATTNDEIRKSPMNVLKGLTRLRQICDSPILLGDDKVSDDGSAKIDMLIEEITGKMGQHKILVFSQFVTMLNLIRKELTKRNIRFSYLTGSTGNRQSVVKGFQEDNEIRVFLISLKAGGTGLNLTEADYVYLVDPWWNPAVENQAIDRSHRIGQNKNIVAVRMICTNTVEEKILLVQQTKRELTEGLIQANNSFIGSLTKTDLLNLLSKSIPS</sequence>
<dbReference type="PANTHER" id="PTHR10799">
    <property type="entry name" value="SNF2/RAD54 HELICASE FAMILY"/>
    <property type="match status" value="1"/>
</dbReference>
<keyword evidence="6" id="KW-0547">Nucleotide-binding</keyword>
<organism evidence="6 7">
    <name type="scientific">Mucilaginibacter gracilis</name>
    <dbReference type="NCBI Taxonomy" id="423350"/>
    <lineage>
        <taxon>Bacteria</taxon>
        <taxon>Pseudomonadati</taxon>
        <taxon>Bacteroidota</taxon>
        <taxon>Sphingobacteriia</taxon>
        <taxon>Sphingobacteriales</taxon>
        <taxon>Sphingobacteriaceae</taxon>
        <taxon>Mucilaginibacter</taxon>
    </lineage>
</organism>
<keyword evidence="6" id="KW-0067">ATP-binding</keyword>
<evidence type="ECO:0000313" key="6">
    <source>
        <dbReference type="EMBL" id="RKR83680.1"/>
    </source>
</evidence>
<evidence type="ECO:0000259" key="5">
    <source>
        <dbReference type="PROSITE" id="PS51194"/>
    </source>
</evidence>
<dbReference type="InterPro" id="IPR038718">
    <property type="entry name" value="SNF2-like_sf"/>
</dbReference>
<dbReference type="RefSeq" id="WP_121199148.1">
    <property type="nucleotide sequence ID" value="NZ_RBKU01000001.1"/>
</dbReference>
<dbReference type="InterPro" id="IPR001650">
    <property type="entry name" value="Helicase_C-like"/>
</dbReference>
<dbReference type="PROSITE" id="PS50966">
    <property type="entry name" value="ZF_SWIM"/>
    <property type="match status" value="1"/>
</dbReference>
<dbReference type="InterPro" id="IPR014001">
    <property type="entry name" value="Helicase_ATP-bd"/>
</dbReference>
<dbReference type="GO" id="GO:0008270">
    <property type="term" value="F:zinc ion binding"/>
    <property type="evidence" value="ECO:0007669"/>
    <property type="project" value="UniProtKB-KW"/>
</dbReference>
<dbReference type="SUPFAM" id="SSF52540">
    <property type="entry name" value="P-loop containing nucleoside triphosphate hydrolases"/>
    <property type="match status" value="2"/>
</dbReference>
<keyword evidence="6" id="KW-0347">Helicase</keyword>
<evidence type="ECO:0000256" key="1">
    <source>
        <dbReference type="ARBA" id="ARBA00022801"/>
    </source>
</evidence>
<keyword evidence="2" id="KW-0479">Metal-binding</keyword>
<dbReference type="GO" id="GO:0004386">
    <property type="term" value="F:helicase activity"/>
    <property type="evidence" value="ECO:0007669"/>
    <property type="project" value="UniProtKB-KW"/>
</dbReference>
<dbReference type="SMART" id="SM00490">
    <property type="entry name" value="HELICc"/>
    <property type="match status" value="1"/>
</dbReference>
<dbReference type="AlphaFoldDB" id="A0A495J3X7"/>
<dbReference type="SMART" id="SM00487">
    <property type="entry name" value="DEXDc"/>
    <property type="match status" value="1"/>
</dbReference>
<dbReference type="InterPro" id="IPR000330">
    <property type="entry name" value="SNF2_N"/>
</dbReference>
<dbReference type="GO" id="GO:0016787">
    <property type="term" value="F:hydrolase activity"/>
    <property type="evidence" value="ECO:0007669"/>
    <property type="project" value="UniProtKB-KW"/>
</dbReference>
<evidence type="ECO:0000259" key="4">
    <source>
        <dbReference type="PROSITE" id="PS51192"/>
    </source>
</evidence>
<keyword evidence="1" id="KW-0378">Hydrolase</keyword>
<dbReference type="GO" id="GO:0005524">
    <property type="term" value="F:ATP binding"/>
    <property type="evidence" value="ECO:0007669"/>
    <property type="project" value="InterPro"/>
</dbReference>
<evidence type="ECO:0000259" key="3">
    <source>
        <dbReference type="PROSITE" id="PS50966"/>
    </source>
</evidence>
<dbReference type="OrthoDB" id="9760715at2"/>
<feature type="domain" description="SWIM-type" evidence="3">
    <location>
        <begin position="64"/>
        <end position="100"/>
    </location>
</feature>
<accession>A0A495J3X7</accession>
<comment type="caution">
    <text evidence="6">The sequence shown here is derived from an EMBL/GenBank/DDBJ whole genome shotgun (WGS) entry which is preliminary data.</text>
</comment>
<dbReference type="PROSITE" id="PS51192">
    <property type="entry name" value="HELICASE_ATP_BIND_1"/>
    <property type="match status" value="1"/>
</dbReference>
<protein>
    <submittedName>
        <fullName evidence="6">SNF2 family DNA or RNA helicase</fullName>
    </submittedName>
</protein>
<name>A0A495J3X7_9SPHI</name>
<dbReference type="InterPro" id="IPR027417">
    <property type="entry name" value="P-loop_NTPase"/>
</dbReference>
<reference evidence="6 7" key="1">
    <citation type="submission" date="2018-10" db="EMBL/GenBank/DDBJ databases">
        <title>Genomic Encyclopedia of Archaeal and Bacterial Type Strains, Phase II (KMG-II): from individual species to whole genera.</title>
        <authorList>
            <person name="Goeker M."/>
        </authorList>
    </citation>
    <scope>NUCLEOTIDE SEQUENCE [LARGE SCALE GENOMIC DNA]</scope>
    <source>
        <strain evidence="6 7">DSM 18602</strain>
    </source>
</reference>
<keyword evidence="7" id="KW-1185">Reference proteome</keyword>
<feature type="domain" description="Helicase C-terminal" evidence="5">
    <location>
        <begin position="957"/>
        <end position="1120"/>
    </location>
</feature>
<dbReference type="InterPro" id="IPR007527">
    <property type="entry name" value="Znf_SWIM"/>
</dbReference>
<evidence type="ECO:0000256" key="2">
    <source>
        <dbReference type="PROSITE-ProRule" id="PRU00325"/>
    </source>
</evidence>
<keyword evidence="2" id="KW-0863">Zinc-finger</keyword>
<dbReference type="Gene3D" id="3.40.50.10810">
    <property type="entry name" value="Tandem AAA-ATPase domain"/>
    <property type="match status" value="1"/>
</dbReference>
<gene>
    <name evidence="6" type="ORF">BDD43_3894</name>
</gene>
<keyword evidence="2" id="KW-0862">Zinc</keyword>
<dbReference type="Gene3D" id="3.40.50.300">
    <property type="entry name" value="P-loop containing nucleotide triphosphate hydrolases"/>
    <property type="match status" value="1"/>
</dbReference>